<dbReference type="CDD" id="cd03784">
    <property type="entry name" value="GT1_Gtf-like"/>
    <property type="match status" value="1"/>
</dbReference>
<sequence>MPLKLPGVFKQLMTDQEMEEPVIELPFLRMKDLPEVKSSDLHVQVVRMIDSTRTATGVIWNSFKQLEQNALPRIQQDLSVPVFLVGPLHKYSLAPAISSLEADQSCITWLDTQAPRSVIYISFGSLVTISGSELVEMAWGLANSKQHFLWVVRPGSVQSSKWVELLPKEFEELTCQRGRIVKWAPQQQVLAHCAIGGFWTHSGWNSTMESITEGVPMLCSPRFGDQMINTRLVSCVWRVGIQLENGLLERGLIEKSIRRITVDKEGMEMRERAMVLKGKIELSLNRGGSSSMSLEKLIDLIRSR</sequence>
<evidence type="ECO:0000313" key="4">
    <source>
        <dbReference type="Proteomes" id="UP001141806"/>
    </source>
</evidence>
<dbReference type="OrthoDB" id="5835829at2759"/>
<accession>A0A9Q0KWZ7</accession>
<dbReference type="PANTHER" id="PTHR48045:SF31">
    <property type="entry name" value="UDP-GLYCOSYLTRANSFERASE 76B1-LIKE"/>
    <property type="match status" value="1"/>
</dbReference>
<comment type="caution">
    <text evidence="3">The sequence shown here is derived from an EMBL/GenBank/DDBJ whole genome shotgun (WGS) entry which is preliminary data.</text>
</comment>
<evidence type="ECO:0000313" key="3">
    <source>
        <dbReference type="EMBL" id="KAJ4978348.1"/>
    </source>
</evidence>
<name>A0A9Q0KWZ7_9MAGN</name>
<protein>
    <submittedName>
        <fullName evidence="3">Uncharacterized protein</fullName>
    </submittedName>
</protein>
<dbReference type="PANTHER" id="PTHR48045">
    <property type="entry name" value="UDP-GLYCOSYLTRANSFERASE 72B1"/>
    <property type="match status" value="1"/>
</dbReference>
<dbReference type="FunFam" id="3.40.50.2000:FF:000040">
    <property type="entry name" value="UDP-glycosyltransferase 76C1"/>
    <property type="match status" value="1"/>
</dbReference>
<reference evidence="3" key="1">
    <citation type="journal article" date="2023" name="Plant J.">
        <title>The genome of the king protea, Protea cynaroides.</title>
        <authorList>
            <person name="Chang J."/>
            <person name="Duong T.A."/>
            <person name="Schoeman C."/>
            <person name="Ma X."/>
            <person name="Roodt D."/>
            <person name="Barker N."/>
            <person name="Li Z."/>
            <person name="Van de Peer Y."/>
            <person name="Mizrachi E."/>
        </authorList>
    </citation>
    <scope>NUCLEOTIDE SEQUENCE</scope>
    <source>
        <tissue evidence="3">Young leaves</tissue>
    </source>
</reference>
<comment type="similarity">
    <text evidence="1">Belongs to the UDP-glycosyltransferase family.</text>
</comment>
<dbReference type="EMBL" id="JAMYWD010000002">
    <property type="protein sequence ID" value="KAJ4978348.1"/>
    <property type="molecule type" value="Genomic_DNA"/>
</dbReference>
<evidence type="ECO:0000256" key="1">
    <source>
        <dbReference type="ARBA" id="ARBA00009995"/>
    </source>
</evidence>
<keyword evidence="2" id="KW-0808">Transferase</keyword>
<dbReference type="Pfam" id="PF00201">
    <property type="entry name" value="UDPGT"/>
    <property type="match status" value="1"/>
</dbReference>
<proteinExistence type="inferred from homology"/>
<evidence type="ECO:0000256" key="2">
    <source>
        <dbReference type="ARBA" id="ARBA00022679"/>
    </source>
</evidence>
<dbReference type="GO" id="GO:0035251">
    <property type="term" value="F:UDP-glucosyltransferase activity"/>
    <property type="evidence" value="ECO:0007669"/>
    <property type="project" value="UniProtKB-ARBA"/>
</dbReference>
<dbReference type="Gene3D" id="3.40.50.2000">
    <property type="entry name" value="Glycogen Phosphorylase B"/>
    <property type="match status" value="2"/>
</dbReference>
<dbReference type="InterPro" id="IPR002213">
    <property type="entry name" value="UDP_glucos_trans"/>
</dbReference>
<dbReference type="AlphaFoldDB" id="A0A9Q0KWZ7"/>
<dbReference type="Proteomes" id="UP001141806">
    <property type="component" value="Unassembled WGS sequence"/>
</dbReference>
<organism evidence="3 4">
    <name type="scientific">Protea cynaroides</name>
    <dbReference type="NCBI Taxonomy" id="273540"/>
    <lineage>
        <taxon>Eukaryota</taxon>
        <taxon>Viridiplantae</taxon>
        <taxon>Streptophyta</taxon>
        <taxon>Embryophyta</taxon>
        <taxon>Tracheophyta</taxon>
        <taxon>Spermatophyta</taxon>
        <taxon>Magnoliopsida</taxon>
        <taxon>Proteales</taxon>
        <taxon>Proteaceae</taxon>
        <taxon>Protea</taxon>
    </lineage>
</organism>
<dbReference type="SUPFAM" id="SSF53756">
    <property type="entry name" value="UDP-Glycosyltransferase/glycogen phosphorylase"/>
    <property type="match status" value="1"/>
</dbReference>
<keyword evidence="4" id="KW-1185">Reference proteome</keyword>
<gene>
    <name evidence="3" type="ORF">NE237_009128</name>
</gene>